<evidence type="ECO:0000256" key="7">
    <source>
        <dbReference type="ARBA" id="ARBA00023004"/>
    </source>
</evidence>
<evidence type="ECO:0000256" key="8">
    <source>
        <dbReference type="ARBA" id="ARBA00023008"/>
    </source>
</evidence>
<keyword evidence="5" id="KW-0479">Metal-binding</keyword>
<dbReference type="GO" id="GO:0009486">
    <property type="term" value="F:cytochrome bo3 ubiquinol oxidase activity"/>
    <property type="evidence" value="ECO:0007669"/>
    <property type="project" value="TreeGrafter"/>
</dbReference>
<feature type="transmembrane region" description="Helical" evidence="10">
    <location>
        <begin position="353"/>
        <end position="372"/>
    </location>
</feature>
<dbReference type="PANTHER" id="PTHR10422:SF35">
    <property type="entry name" value="CYTOCHROME BO(3) UBIQUINOL OXIDASE SUBUNIT 1"/>
    <property type="match status" value="1"/>
</dbReference>
<evidence type="ECO:0000256" key="9">
    <source>
        <dbReference type="SAM" id="MobiDB-lite"/>
    </source>
</evidence>
<feature type="transmembrane region" description="Helical" evidence="10">
    <location>
        <begin position="427"/>
        <end position="447"/>
    </location>
</feature>
<evidence type="ECO:0000256" key="4">
    <source>
        <dbReference type="ARBA" id="ARBA00022660"/>
    </source>
</evidence>
<feature type="transmembrane region" description="Helical" evidence="10">
    <location>
        <begin position="66"/>
        <end position="83"/>
    </location>
</feature>
<keyword evidence="7" id="KW-0408">Iron</keyword>
<dbReference type="InterPro" id="IPR036927">
    <property type="entry name" value="Cyt_c_oxase-like_su1_sf"/>
</dbReference>
<dbReference type="GO" id="GO:0046872">
    <property type="term" value="F:metal ion binding"/>
    <property type="evidence" value="ECO:0007669"/>
    <property type="project" value="UniProtKB-KW"/>
</dbReference>
<evidence type="ECO:0000313" key="12">
    <source>
        <dbReference type="EMBL" id="TDL79884.1"/>
    </source>
</evidence>
<feature type="domain" description="Cytochrome oxidase subunit I profile" evidence="11">
    <location>
        <begin position="46"/>
        <end position="566"/>
    </location>
</feature>
<dbReference type="PANTHER" id="PTHR10422">
    <property type="entry name" value="CYTOCHROME C OXIDASE SUBUNIT 1"/>
    <property type="match status" value="1"/>
</dbReference>
<feature type="transmembrane region" description="Helical" evidence="10">
    <location>
        <begin position="317"/>
        <end position="341"/>
    </location>
</feature>
<feature type="transmembrane region" description="Helical" evidence="10">
    <location>
        <begin position="282"/>
        <end position="305"/>
    </location>
</feature>
<feature type="transmembrane region" description="Helical" evidence="10">
    <location>
        <begin position="20"/>
        <end position="46"/>
    </location>
</feature>
<feature type="transmembrane region" description="Helical" evidence="10">
    <location>
        <begin position="234"/>
        <end position="262"/>
    </location>
</feature>
<dbReference type="InterPro" id="IPR023616">
    <property type="entry name" value="Cyt_c_oxase-like_su1_dom"/>
</dbReference>
<feature type="transmembrane region" description="Helical" evidence="10">
    <location>
        <begin position="459"/>
        <end position="486"/>
    </location>
</feature>
<dbReference type="PRINTS" id="PR01165">
    <property type="entry name" value="CYCOXIDASEI"/>
</dbReference>
<feature type="transmembrane region" description="Helical" evidence="10">
    <location>
        <begin position="196"/>
        <end position="222"/>
    </location>
</feature>
<dbReference type="Gene3D" id="1.20.210.10">
    <property type="entry name" value="Cytochrome c oxidase-like, subunit I domain"/>
    <property type="match status" value="1"/>
</dbReference>
<evidence type="ECO:0000259" key="11">
    <source>
        <dbReference type="PROSITE" id="PS50855"/>
    </source>
</evidence>
<dbReference type="InterPro" id="IPR000883">
    <property type="entry name" value="Cyt_C_Oxase_1"/>
</dbReference>
<evidence type="ECO:0000313" key="13">
    <source>
        <dbReference type="Proteomes" id="UP000295701"/>
    </source>
</evidence>
<dbReference type="GO" id="GO:0020037">
    <property type="term" value="F:heme binding"/>
    <property type="evidence" value="ECO:0007669"/>
    <property type="project" value="InterPro"/>
</dbReference>
<evidence type="ECO:0000256" key="6">
    <source>
        <dbReference type="ARBA" id="ARBA00022982"/>
    </source>
</evidence>
<keyword evidence="10" id="KW-0472">Membrane</keyword>
<evidence type="ECO:0000256" key="5">
    <source>
        <dbReference type="ARBA" id="ARBA00022723"/>
    </source>
</evidence>
<dbReference type="OrthoDB" id="9803294at2"/>
<comment type="similarity">
    <text evidence="1">Belongs to the heme-copper respiratory oxidase family.</text>
</comment>
<feature type="transmembrane region" description="Helical" evidence="10">
    <location>
        <begin position="147"/>
        <end position="172"/>
    </location>
</feature>
<dbReference type="Pfam" id="PF00115">
    <property type="entry name" value="COX1"/>
    <property type="match status" value="1"/>
</dbReference>
<keyword evidence="10" id="KW-0812">Transmembrane</keyword>
<dbReference type="GO" id="GO:0005886">
    <property type="term" value="C:plasma membrane"/>
    <property type="evidence" value="ECO:0007669"/>
    <property type="project" value="TreeGrafter"/>
</dbReference>
<evidence type="ECO:0000256" key="10">
    <source>
        <dbReference type="SAM" id="Phobius"/>
    </source>
</evidence>
<dbReference type="PROSITE" id="PS50855">
    <property type="entry name" value="COX1"/>
    <property type="match status" value="1"/>
</dbReference>
<organism evidence="12 13">
    <name type="scientific">Palleronia sediminis</name>
    <dbReference type="NCBI Taxonomy" id="2547833"/>
    <lineage>
        <taxon>Bacteria</taxon>
        <taxon>Pseudomonadati</taxon>
        <taxon>Pseudomonadota</taxon>
        <taxon>Alphaproteobacteria</taxon>
        <taxon>Rhodobacterales</taxon>
        <taxon>Roseobacteraceae</taxon>
        <taxon>Palleronia</taxon>
    </lineage>
</organism>
<dbReference type="AlphaFoldDB" id="A0A4R6AAV4"/>
<dbReference type="SUPFAM" id="SSF81442">
    <property type="entry name" value="Cytochrome c oxidase subunit I-like"/>
    <property type="match status" value="1"/>
</dbReference>
<proteinExistence type="inferred from homology"/>
<dbReference type="GO" id="GO:0004129">
    <property type="term" value="F:cytochrome-c oxidase activity"/>
    <property type="evidence" value="ECO:0007669"/>
    <property type="project" value="InterPro"/>
</dbReference>
<dbReference type="EMBL" id="SNAA01000007">
    <property type="protein sequence ID" value="TDL79884.1"/>
    <property type="molecule type" value="Genomic_DNA"/>
</dbReference>
<dbReference type="Proteomes" id="UP000295701">
    <property type="component" value="Unassembled WGS sequence"/>
</dbReference>
<feature type="transmembrane region" description="Helical" evidence="10">
    <location>
        <begin position="596"/>
        <end position="613"/>
    </location>
</feature>
<keyword evidence="6" id="KW-0249">Electron transport</keyword>
<feature type="region of interest" description="Disordered" evidence="9">
    <location>
        <begin position="669"/>
        <end position="689"/>
    </location>
</feature>
<evidence type="ECO:0000256" key="1">
    <source>
        <dbReference type="ARBA" id="ARBA00009578"/>
    </source>
</evidence>
<keyword evidence="2" id="KW-0813">Transport</keyword>
<protein>
    <submittedName>
        <fullName evidence="12">Cytochrome ubiquinol oxidase subunit I</fullName>
    </submittedName>
</protein>
<dbReference type="GO" id="GO:0022904">
    <property type="term" value="P:respiratory electron transport chain"/>
    <property type="evidence" value="ECO:0007669"/>
    <property type="project" value="TreeGrafter"/>
</dbReference>
<gene>
    <name evidence="12" type="ORF">E2L08_07680</name>
</gene>
<keyword evidence="8" id="KW-0186">Copper</keyword>
<evidence type="ECO:0000256" key="2">
    <source>
        <dbReference type="ARBA" id="ARBA00022448"/>
    </source>
</evidence>
<keyword evidence="13" id="KW-1185">Reference proteome</keyword>
<name>A0A4R6AAV4_9RHOB</name>
<accession>A0A4R6AAV4</accession>
<feature type="transmembrane region" description="Helical" evidence="10">
    <location>
        <begin position="116"/>
        <end position="135"/>
    </location>
</feature>
<feature type="transmembrane region" description="Helical" evidence="10">
    <location>
        <begin position="498"/>
        <end position="525"/>
    </location>
</feature>
<feature type="transmembrane region" description="Helical" evidence="10">
    <location>
        <begin position="384"/>
        <end position="407"/>
    </location>
</feature>
<evidence type="ECO:0000256" key="3">
    <source>
        <dbReference type="ARBA" id="ARBA00022617"/>
    </source>
</evidence>
<comment type="caution">
    <text evidence="12">The sequence shown here is derived from an EMBL/GenBank/DDBJ whole genome shotgun (WGS) entry which is preliminary data.</text>
</comment>
<keyword evidence="10" id="KW-1133">Transmembrane helix</keyword>
<sequence>MTGRLHWGDLKLLEVFEDPSINSFVASAASWIAVLAALAIVILLTVKRRWGWLWSEWLVSVDHKKIGIMYILTGFVMMARGVAEGVVMRTHQATAYQGGFLSNEHWAELFSTHGTVMIFFVAMPFITGFMNYLIPLQIGARDMAFPVLNQISLGLTATGGALVMISLVVGAFETGGWTAYPPFTGADFDPGPGPDYWVWAIVLSGIGSMLSGLNFAVTIYKLRAPGMTFMRMPVFCWTALCTSILLVFALPPLTVAGLMQALDRLAGFHFFTNDLGGNMMNYANLFWMFGHPEVYILILPAYGIYSELTATFAAKKLYGYTSLVLATMSIAVVSFCVWLHHFYTMGQSPTINAAFGIATGIIAIPTGVKVYVWMATLWRGRIRFTVPMIYMAGFFMLFVIGGFSGIILANPAINWQVHNTQFIVAHFHNVLLPGLIFGIFAGVHIWFPKAFGFRLHERAGAITAFLWIAGFSLTFLPLYVVGLLGYPRRSAAFEDPAFIPYMIVTLCGAFVLLSAFIGLIVTLWLSVRHRDELAVPLGDPWDGRTLEWATPSPPPHYNFAVIPEITGRDAFATEKAEGRPYVTPTEYRDIHMPRDSVAGVFVFLCTTAIGFGLTWWIWWLAILGALVLLGWMFIYPFFDRTDEVIPAETVRLANEAWIAAISLREGVDRDDETTPRNRGFAATDMEQAT</sequence>
<keyword evidence="3" id="KW-0349">Heme</keyword>
<dbReference type="GO" id="GO:0009060">
    <property type="term" value="P:aerobic respiration"/>
    <property type="evidence" value="ECO:0007669"/>
    <property type="project" value="InterPro"/>
</dbReference>
<reference evidence="12 13" key="1">
    <citation type="submission" date="2019-03" db="EMBL/GenBank/DDBJ databases">
        <title>Primorskyibacter sp. SS33 isolated from sediments.</title>
        <authorList>
            <person name="Xunke S."/>
        </authorList>
    </citation>
    <scope>NUCLEOTIDE SEQUENCE [LARGE SCALE GENOMIC DNA]</scope>
    <source>
        <strain evidence="12 13">SS33</strain>
    </source>
</reference>
<keyword evidence="4" id="KW-0679">Respiratory chain</keyword>
<dbReference type="GO" id="GO:0015990">
    <property type="term" value="P:electron transport coupled proton transport"/>
    <property type="evidence" value="ECO:0007669"/>
    <property type="project" value="TreeGrafter"/>
</dbReference>